<evidence type="ECO:0000256" key="2">
    <source>
        <dbReference type="ARBA" id="ARBA00022771"/>
    </source>
</evidence>
<dbReference type="PANTHER" id="PTHR24007:SF7">
    <property type="entry name" value="BRCA1-ASSOCIATED PROTEIN"/>
    <property type="match status" value="1"/>
</dbReference>
<evidence type="ECO:0000256" key="1">
    <source>
        <dbReference type="ARBA" id="ARBA00022723"/>
    </source>
</evidence>
<feature type="domain" description="UBP-type" evidence="8">
    <location>
        <begin position="237"/>
        <end position="356"/>
    </location>
</feature>
<evidence type="ECO:0000259" key="7">
    <source>
        <dbReference type="PROSITE" id="PS50089"/>
    </source>
</evidence>
<dbReference type="GO" id="GO:0008270">
    <property type="term" value="F:zinc ion binding"/>
    <property type="evidence" value="ECO:0007669"/>
    <property type="project" value="UniProtKB-KW"/>
</dbReference>
<keyword evidence="1" id="KW-0479">Metal-binding</keyword>
<evidence type="ECO:0000256" key="3">
    <source>
        <dbReference type="ARBA" id="ARBA00022833"/>
    </source>
</evidence>
<evidence type="ECO:0000313" key="9">
    <source>
        <dbReference type="EMBL" id="SAM02165.1"/>
    </source>
</evidence>
<dbReference type="CDD" id="cd16457">
    <property type="entry name" value="RING-H2_BRAP2"/>
    <property type="match status" value="1"/>
</dbReference>
<reference evidence="9" key="1">
    <citation type="submission" date="2016-04" db="EMBL/GenBank/DDBJ databases">
        <authorList>
            <person name="Evans L.H."/>
            <person name="Alamgir A."/>
            <person name="Owens N."/>
            <person name="Weber N.D."/>
            <person name="Virtaneva K."/>
            <person name="Barbian K."/>
            <person name="Babar A."/>
            <person name="Rosenke K."/>
        </authorList>
    </citation>
    <scope>NUCLEOTIDE SEQUENCE [LARGE SCALE GENOMIC DNA]</scope>
    <source>
        <strain evidence="9">CBS 101.48</strain>
    </source>
</reference>
<dbReference type="SMART" id="SM00290">
    <property type="entry name" value="ZnF_UBP"/>
    <property type="match status" value="1"/>
</dbReference>
<dbReference type="Gene3D" id="3.30.40.10">
    <property type="entry name" value="Zinc/RING finger domain, C3HC4 (zinc finger)"/>
    <property type="match status" value="2"/>
</dbReference>
<dbReference type="Pfam" id="PF13639">
    <property type="entry name" value="zf-RING_2"/>
    <property type="match status" value="1"/>
</dbReference>
<dbReference type="OrthoDB" id="273556at2759"/>
<accession>A0A168PCY7</accession>
<evidence type="ECO:0008006" key="11">
    <source>
        <dbReference type="Google" id="ProtNLM"/>
    </source>
</evidence>
<dbReference type="Proteomes" id="UP000078561">
    <property type="component" value="Unassembled WGS sequence"/>
</dbReference>
<dbReference type="CDD" id="cd12437">
    <property type="entry name" value="RRM_BRAP2_like"/>
    <property type="match status" value="1"/>
</dbReference>
<dbReference type="InParanoid" id="A0A168PCY7"/>
<dbReference type="PROSITE" id="PS50089">
    <property type="entry name" value="ZF_RING_2"/>
    <property type="match status" value="1"/>
</dbReference>
<feature type="domain" description="RING-type" evidence="7">
    <location>
        <begin position="170"/>
        <end position="210"/>
    </location>
</feature>
<dbReference type="STRING" id="4829.A0A168PCY7"/>
<dbReference type="AlphaFoldDB" id="A0A168PCY7"/>
<feature type="coiled-coil region" evidence="5">
    <location>
        <begin position="458"/>
        <end position="492"/>
    </location>
</feature>
<dbReference type="Pfam" id="PF07576">
    <property type="entry name" value="BRAP2"/>
    <property type="match status" value="1"/>
</dbReference>
<dbReference type="Pfam" id="PF02148">
    <property type="entry name" value="zf-UBP"/>
    <property type="match status" value="1"/>
</dbReference>
<sequence>MTSKEYGSKGPPIGIIKEHSQLEPKTAILHIYKTLGDVTNPTPASCTVTTHHLIKPTDQPDFATITTLCTLSIPSYLSMPDFLNFVAPVDSSVSHYRVLRDATPHTYMVLMTFRDGKVGHDYYKQYNNRKFSSMEDEVCQVVYIESIVAESSLAPSLTFSIGDTSDTANCPVCLEPMDETLSGLLTISCQHTFHVHCLSQWGDGSCPVCRYSQKSINSLANGSQQDLMPHQHFQQHQHRRQEQNPQHQLQHQRISISNNLNTTTAATSSASFQDDFMNECHECGCTDNLWICLVCGQIGCGRGKQGHALAHYETTSHLYALDIETQRVWDYAGDGYVHRLIQNVVDGKIVELPSHVQEQQGFDHHEEEEQISEVTQALEQLSLLSGQCKDATTELDSIHAENHHLEQGNRQATQQMALTKKDNARLVQKVAHWKDKTDAMHRNYVEEKELAASLSRNNDLVTIQVNQVQQQLDALAEKSAELMARLEMQNEAEAATGS</sequence>
<protein>
    <recommendedName>
        <fullName evidence="11">RING-type domain-containing protein</fullName>
    </recommendedName>
</protein>
<dbReference type="InterPro" id="IPR001607">
    <property type="entry name" value="Znf_UBP"/>
</dbReference>
<organism evidence="9">
    <name type="scientific">Absidia glauca</name>
    <name type="common">Pin mould</name>
    <dbReference type="NCBI Taxonomy" id="4829"/>
    <lineage>
        <taxon>Eukaryota</taxon>
        <taxon>Fungi</taxon>
        <taxon>Fungi incertae sedis</taxon>
        <taxon>Mucoromycota</taxon>
        <taxon>Mucoromycotina</taxon>
        <taxon>Mucoromycetes</taxon>
        <taxon>Mucorales</taxon>
        <taxon>Cunninghamellaceae</taxon>
        <taxon>Absidia</taxon>
    </lineage>
</organism>
<feature type="region of interest" description="Disordered" evidence="6">
    <location>
        <begin position="230"/>
        <end position="251"/>
    </location>
</feature>
<dbReference type="InterPro" id="IPR013083">
    <property type="entry name" value="Znf_RING/FYVE/PHD"/>
</dbReference>
<gene>
    <name evidence="9" type="primary">ABSGL_07928.1 scaffold 9181</name>
</gene>
<keyword evidence="3" id="KW-0862">Zinc</keyword>
<evidence type="ECO:0000256" key="6">
    <source>
        <dbReference type="SAM" id="MobiDB-lite"/>
    </source>
</evidence>
<dbReference type="GO" id="GO:0061630">
    <property type="term" value="F:ubiquitin protein ligase activity"/>
    <property type="evidence" value="ECO:0007669"/>
    <property type="project" value="TreeGrafter"/>
</dbReference>
<keyword evidence="2 4" id="KW-0863">Zinc-finger</keyword>
<dbReference type="GO" id="GO:0007265">
    <property type="term" value="P:Ras protein signal transduction"/>
    <property type="evidence" value="ECO:0007669"/>
    <property type="project" value="TreeGrafter"/>
</dbReference>
<keyword evidence="5" id="KW-0175">Coiled coil</keyword>
<dbReference type="SMART" id="SM00184">
    <property type="entry name" value="RING"/>
    <property type="match status" value="1"/>
</dbReference>
<dbReference type="GO" id="GO:0005737">
    <property type="term" value="C:cytoplasm"/>
    <property type="evidence" value="ECO:0007669"/>
    <property type="project" value="TreeGrafter"/>
</dbReference>
<proteinExistence type="predicted"/>
<name>A0A168PCY7_ABSGL</name>
<evidence type="ECO:0000256" key="4">
    <source>
        <dbReference type="PROSITE-ProRule" id="PRU00502"/>
    </source>
</evidence>
<dbReference type="InterPro" id="IPR001841">
    <property type="entry name" value="Znf_RING"/>
</dbReference>
<dbReference type="InterPro" id="IPR011422">
    <property type="entry name" value="BRAP2/ETP1_RRM"/>
</dbReference>
<evidence type="ECO:0000259" key="8">
    <source>
        <dbReference type="PROSITE" id="PS50271"/>
    </source>
</evidence>
<dbReference type="EMBL" id="LT553674">
    <property type="protein sequence ID" value="SAM02165.1"/>
    <property type="molecule type" value="Genomic_DNA"/>
</dbReference>
<dbReference type="InterPro" id="IPR047243">
    <property type="entry name" value="RING-H2_BRAP2"/>
</dbReference>
<dbReference type="SUPFAM" id="SSF57850">
    <property type="entry name" value="RING/U-box"/>
    <property type="match status" value="2"/>
</dbReference>
<dbReference type="PANTHER" id="PTHR24007">
    <property type="entry name" value="BRCA1-ASSOCIATED PROTEIN"/>
    <property type="match status" value="1"/>
</dbReference>
<dbReference type="GO" id="GO:0016567">
    <property type="term" value="P:protein ubiquitination"/>
    <property type="evidence" value="ECO:0007669"/>
    <property type="project" value="TreeGrafter"/>
</dbReference>
<evidence type="ECO:0000256" key="5">
    <source>
        <dbReference type="SAM" id="Coils"/>
    </source>
</evidence>
<keyword evidence="10" id="KW-1185">Reference proteome</keyword>
<evidence type="ECO:0000313" key="10">
    <source>
        <dbReference type="Proteomes" id="UP000078561"/>
    </source>
</evidence>
<dbReference type="PROSITE" id="PS50271">
    <property type="entry name" value="ZF_UBP"/>
    <property type="match status" value="1"/>
</dbReference>
<dbReference type="OMA" id="FMNECHE"/>